<dbReference type="Pfam" id="PF02915">
    <property type="entry name" value="Rubrerythrin"/>
    <property type="match status" value="1"/>
</dbReference>
<evidence type="ECO:0000313" key="3">
    <source>
        <dbReference type="Proteomes" id="UP001174909"/>
    </source>
</evidence>
<name>A0AA35TGB8_GEOBA</name>
<dbReference type="InterPro" id="IPR009040">
    <property type="entry name" value="Ferritin-like_diiron"/>
</dbReference>
<dbReference type="GO" id="GO:0016491">
    <property type="term" value="F:oxidoreductase activity"/>
    <property type="evidence" value="ECO:0007669"/>
    <property type="project" value="InterPro"/>
</dbReference>
<dbReference type="InterPro" id="IPR012347">
    <property type="entry name" value="Ferritin-like"/>
</dbReference>
<dbReference type="Proteomes" id="UP001174909">
    <property type="component" value="Unassembled WGS sequence"/>
</dbReference>
<protein>
    <submittedName>
        <fullName evidence="2">Nigerythrin</fullName>
    </submittedName>
</protein>
<gene>
    <name evidence="2" type="ORF">GBAR_LOCUS26225</name>
</gene>
<reference evidence="2" key="1">
    <citation type="submission" date="2023-03" db="EMBL/GenBank/DDBJ databases">
        <authorList>
            <person name="Steffen K."/>
            <person name="Cardenas P."/>
        </authorList>
    </citation>
    <scope>NUCLEOTIDE SEQUENCE</scope>
</reference>
<sequence length="248" mass="26604">MAADPVILTRTQKNLWNAIVSEALANLKYNAYAQRAMQEGHPEVAQIFQEVAGAEIIHGVNHLRVTGDMASTAENLRSIMEGEAQEAATIYPMMIREALEEGNQEAADSFTLAMERERRHLESFTEALNGLEAKLAAQNGTFRLAPAPEIPVMPASIASVSLPPVRDGSSEAAAAADRAFDRETYNTAAAEVDREIWRVARLGRLREVVFGAQDGLLSTVALVTSLAVAFESQTTVVVAGSSPAPCPA</sequence>
<dbReference type="PANTHER" id="PTHR33746">
    <property type="entry name" value="RUBRERYTHRIN"/>
    <property type="match status" value="1"/>
</dbReference>
<comment type="caution">
    <text evidence="2">The sequence shown here is derived from an EMBL/GenBank/DDBJ whole genome shotgun (WGS) entry which is preliminary data.</text>
</comment>
<dbReference type="PROSITE" id="PS50905">
    <property type="entry name" value="FERRITIN_LIKE"/>
    <property type="match status" value="1"/>
</dbReference>
<dbReference type="CDD" id="cd01041">
    <property type="entry name" value="Rubrerythrin"/>
    <property type="match status" value="1"/>
</dbReference>
<evidence type="ECO:0000259" key="1">
    <source>
        <dbReference type="PROSITE" id="PS50905"/>
    </source>
</evidence>
<keyword evidence="3" id="KW-1185">Reference proteome</keyword>
<dbReference type="InterPro" id="IPR052753">
    <property type="entry name" value="Rbr2/Nigerythrin"/>
</dbReference>
<dbReference type="SUPFAM" id="SSF47240">
    <property type="entry name" value="Ferritin-like"/>
    <property type="match status" value="1"/>
</dbReference>
<proteinExistence type="predicted"/>
<dbReference type="AlphaFoldDB" id="A0AA35TGB8"/>
<dbReference type="InterPro" id="IPR003251">
    <property type="entry name" value="Rr_diiron-bd_dom"/>
</dbReference>
<dbReference type="PANTHER" id="PTHR33746:SF4">
    <property type="entry name" value="RUBRERYTHRIN"/>
    <property type="match status" value="1"/>
</dbReference>
<dbReference type="GO" id="GO:0046872">
    <property type="term" value="F:metal ion binding"/>
    <property type="evidence" value="ECO:0007669"/>
    <property type="project" value="InterPro"/>
</dbReference>
<accession>A0AA35TGB8</accession>
<organism evidence="2 3">
    <name type="scientific">Geodia barretti</name>
    <name type="common">Barrett's horny sponge</name>
    <dbReference type="NCBI Taxonomy" id="519541"/>
    <lineage>
        <taxon>Eukaryota</taxon>
        <taxon>Metazoa</taxon>
        <taxon>Porifera</taxon>
        <taxon>Demospongiae</taxon>
        <taxon>Heteroscleromorpha</taxon>
        <taxon>Tetractinellida</taxon>
        <taxon>Astrophorina</taxon>
        <taxon>Geodiidae</taxon>
        <taxon>Geodia</taxon>
    </lineage>
</organism>
<evidence type="ECO:0000313" key="2">
    <source>
        <dbReference type="EMBL" id="CAI8047459.1"/>
    </source>
</evidence>
<dbReference type="InterPro" id="IPR009078">
    <property type="entry name" value="Ferritin-like_SF"/>
</dbReference>
<feature type="domain" description="Ferritin-like diiron" evidence="1">
    <location>
        <begin position="5"/>
        <end position="135"/>
    </location>
</feature>
<dbReference type="Gene3D" id="1.20.1260.10">
    <property type="match status" value="1"/>
</dbReference>
<dbReference type="EMBL" id="CASHTH010003643">
    <property type="protein sequence ID" value="CAI8047459.1"/>
    <property type="molecule type" value="Genomic_DNA"/>
</dbReference>